<proteinExistence type="predicted"/>
<dbReference type="AlphaFoldDB" id="A0AAP2RGC5"/>
<dbReference type="RefSeq" id="WP_230743285.1">
    <property type="nucleotide sequence ID" value="NZ_PGCK01000016.1"/>
</dbReference>
<keyword evidence="1" id="KW-1133">Transmembrane helix</keyword>
<evidence type="ECO:0000313" key="3">
    <source>
        <dbReference type="Proteomes" id="UP001320159"/>
    </source>
</evidence>
<dbReference type="Proteomes" id="UP001320159">
    <property type="component" value="Unassembled WGS sequence"/>
</dbReference>
<dbReference type="EMBL" id="PGCK01000016">
    <property type="protein sequence ID" value="MCD1296286.1"/>
    <property type="molecule type" value="Genomic_DNA"/>
</dbReference>
<accession>A0AAP2RGC5</accession>
<feature type="transmembrane region" description="Helical" evidence="1">
    <location>
        <begin position="174"/>
        <end position="194"/>
    </location>
</feature>
<keyword evidence="3" id="KW-1185">Reference proteome</keyword>
<evidence type="ECO:0000313" key="2">
    <source>
        <dbReference type="EMBL" id="MCD1296286.1"/>
    </source>
</evidence>
<dbReference type="NCBIfam" id="TIGR04209">
    <property type="entry name" value="sarcinarray"/>
    <property type="match status" value="1"/>
</dbReference>
<reference evidence="2 3" key="1">
    <citation type="submission" date="2017-11" db="EMBL/GenBank/DDBJ databases">
        <title>Isolation and Characterization of Family Methanocellaceae Species from Potential Methane Hydrate Area Offshore Southwestern Taiwan.</title>
        <authorList>
            <person name="Zhang W.-L."/>
            <person name="Chen W.-C."/>
            <person name="Lai M.-C."/>
            <person name="Chen S.-C."/>
        </authorList>
    </citation>
    <scope>NUCLEOTIDE SEQUENCE [LARGE SCALE GENOMIC DNA]</scope>
    <source>
        <strain evidence="2 3">CWC-04</strain>
    </source>
</reference>
<evidence type="ECO:0000256" key="1">
    <source>
        <dbReference type="SAM" id="Phobius"/>
    </source>
</evidence>
<keyword evidence="1" id="KW-0812">Transmembrane</keyword>
<comment type="caution">
    <text evidence="2">The sequence shown here is derived from an EMBL/GenBank/DDBJ whole genome shotgun (WGS) entry which is preliminary data.</text>
</comment>
<keyword evidence="1" id="KW-0472">Membrane</keyword>
<dbReference type="InterPro" id="IPR026476">
    <property type="entry name" value="Sarcinarray_fam"/>
</dbReference>
<name>A0AAP2RGC5_9EURY</name>
<gene>
    <name evidence="2" type="ORF">CUJ83_14885</name>
</gene>
<protein>
    <submittedName>
        <fullName evidence="2">Uncharacterized protein</fullName>
    </submittedName>
</protein>
<sequence>MKKVPATFQPARDGNMAKYIKAAAILVFGSLLCILCCQAGAASIKAYCDGTEATVDNISIVTGQRFTVDVHITVSSDATIYLMLYEPGYIDAYRRVSGDKTGAVIVSKSGGGVTSRYRWTLAPSGKWTNGTAPVNVAYKILEDRDGSLTKKLTYGDFTVVNYYITGDSGNNIEIAAVLAAICIAIMAVCLRLLLLA</sequence>
<organism evidence="2 3">
    <name type="scientific">Methanooceanicella nereidis</name>
    <dbReference type="NCBI Taxonomy" id="2052831"/>
    <lineage>
        <taxon>Archaea</taxon>
        <taxon>Methanobacteriati</taxon>
        <taxon>Methanobacteriota</taxon>
        <taxon>Stenosarchaea group</taxon>
        <taxon>Methanomicrobia</taxon>
        <taxon>Methanocellales</taxon>
        <taxon>Methanocellaceae</taxon>
        <taxon>Methanooceanicella</taxon>
    </lineage>
</organism>